<evidence type="ECO:0000313" key="2">
    <source>
        <dbReference type="RefSeq" id="XP_022765837.1"/>
    </source>
</evidence>
<proteinExistence type="predicted"/>
<dbReference type="PANTHER" id="PTHR34355:SF1">
    <property type="entry name" value="JOSEPHIN-LIKE PROTEIN"/>
    <property type="match status" value="1"/>
</dbReference>
<evidence type="ECO:0000313" key="1">
    <source>
        <dbReference type="Proteomes" id="UP000515121"/>
    </source>
</evidence>
<dbReference type="RefSeq" id="XP_022765837.1">
    <property type="nucleotide sequence ID" value="XM_022910102.1"/>
</dbReference>
<dbReference type="GeneID" id="111310650"/>
<dbReference type="OrthoDB" id="727341at2759"/>
<dbReference type="AlphaFoldDB" id="A0A6P6ALW2"/>
<dbReference type="PANTHER" id="PTHR34355">
    <property type="entry name" value="JOSEPHIN-LIKE PROTEIN"/>
    <property type="match status" value="1"/>
</dbReference>
<keyword evidence="1" id="KW-1185">Reference proteome</keyword>
<name>A0A6P6ALW2_DURZI</name>
<gene>
    <name evidence="2" type="primary">LOC111310650</name>
</gene>
<accession>A0A6P6ALW2</accession>
<sequence>MHMNVVSIWAILKSESMNYEPIMTNNDIRVFDGGTKVSSKGTDLFPKSRMSRRTSKRVSFSPDVNERPTIFLKHGGSGRTRGNRRQVVAGIFTFRLVKSSFSPARLLRRLGAKVATAVQFVSIRRKSSHKVSSSNLPRSRSLAESIDYHRAEAIEDCIEFLNSSSSLSRSNSVSTCSC</sequence>
<reference evidence="2" key="1">
    <citation type="submission" date="2025-08" db="UniProtKB">
        <authorList>
            <consortium name="RefSeq"/>
        </authorList>
    </citation>
    <scope>IDENTIFICATION</scope>
    <source>
        <tissue evidence="2">Fruit stalk</tissue>
    </source>
</reference>
<protein>
    <submittedName>
        <fullName evidence="2">Uncharacterized protein LOC111310650</fullName>
    </submittedName>
</protein>
<dbReference type="KEGG" id="dzi:111310650"/>
<organism evidence="1 2">
    <name type="scientific">Durio zibethinus</name>
    <name type="common">Durian</name>
    <dbReference type="NCBI Taxonomy" id="66656"/>
    <lineage>
        <taxon>Eukaryota</taxon>
        <taxon>Viridiplantae</taxon>
        <taxon>Streptophyta</taxon>
        <taxon>Embryophyta</taxon>
        <taxon>Tracheophyta</taxon>
        <taxon>Spermatophyta</taxon>
        <taxon>Magnoliopsida</taxon>
        <taxon>eudicotyledons</taxon>
        <taxon>Gunneridae</taxon>
        <taxon>Pentapetalae</taxon>
        <taxon>rosids</taxon>
        <taxon>malvids</taxon>
        <taxon>Malvales</taxon>
        <taxon>Malvaceae</taxon>
        <taxon>Helicteroideae</taxon>
        <taxon>Durio</taxon>
    </lineage>
</organism>
<dbReference type="Proteomes" id="UP000515121">
    <property type="component" value="Unplaced"/>
</dbReference>